<feature type="domain" description="ChlI/MoxR AAA lid" evidence="3">
    <location>
        <begin position="272"/>
        <end position="331"/>
    </location>
</feature>
<dbReference type="OrthoDB" id="444631at2759"/>
<evidence type="ECO:0000313" key="5">
    <source>
        <dbReference type="Proteomes" id="UP000799429"/>
    </source>
</evidence>
<proteinExistence type="predicted"/>
<dbReference type="Pfam" id="PF17863">
    <property type="entry name" value="AAA_lid_2"/>
    <property type="match status" value="1"/>
</dbReference>
<name>A0A9P4S8Z1_9PEZI</name>
<organism evidence="4 5">
    <name type="scientific">Patellaria atrata CBS 101060</name>
    <dbReference type="NCBI Taxonomy" id="1346257"/>
    <lineage>
        <taxon>Eukaryota</taxon>
        <taxon>Fungi</taxon>
        <taxon>Dikarya</taxon>
        <taxon>Ascomycota</taxon>
        <taxon>Pezizomycotina</taxon>
        <taxon>Dothideomycetes</taxon>
        <taxon>Dothideomycetes incertae sedis</taxon>
        <taxon>Patellariales</taxon>
        <taxon>Patellariaceae</taxon>
        <taxon>Patellaria</taxon>
    </lineage>
</organism>
<dbReference type="AlphaFoldDB" id="A0A9P4S8Z1"/>
<accession>A0A9P4S8Z1</accession>
<reference evidence="4" key="1">
    <citation type="journal article" date="2020" name="Stud. Mycol.">
        <title>101 Dothideomycetes genomes: a test case for predicting lifestyles and emergence of pathogens.</title>
        <authorList>
            <person name="Haridas S."/>
            <person name="Albert R."/>
            <person name="Binder M."/>
            <person name="Bloem J."/>
            <person name="Labutti K."/>
            <person name="Salamov A."/>
            <person name="Andreopoulos B."/>
            <person name="Baker S."/>
            <person name="Barry K."/>
            <person name="Bills G."/>
            <person name="Bluhm B."/>
            <person name="Cannon C."/>
            <person name="Castanera R."/>
            <person name="Culley D."/>
            <person name="Daum C."/>
            <person name="Ezra D."/>
            <person name="Gonzalez J."/>
            <person name="Henrissat B."/>
            <person name="Kuo A."/>
            <person name="Liang C."/>
            <person name="Lipzen A."/>
            <person name="Lutzoni F."/>
            <person name="Magnuson J."/>
            <person name="Mondo S."/>
            <person name="Nolan M."/>
            <person name="Ohm R."/>
            <person name="Pangilinan J."/>
            <person name="Park H.-J."/>
            <person name="Ramirez L."/>
            <person name="Alfaro M."/>
            <person name="Sun H."/>
            <person name="Tritt A."/>
            <person name="Yoshinaga Y."/>
            <person name="Zwiers L.-H."/>
            <person name="Turgeon B."/>
            <person name="Goodwin S."/>
            <person name="Spatafora J."/>
            <person name="Crous P."/>
            <person name="Grigoriev I."/>
        </authorList>
    </citation>
    <scope>NUCLEOTIDE SEQUENCE</scope>
    <source>
        <strain evidence="4">CBS 101060</strain>
    </source>
</reference>
<dbReference type="GO" id="GO:0016851">
    <property type="term" value="F:magnesium chelatase activity"/>
    <property type="evidence" value="ECO:0007669"/>
    <property type="project" value="UniProtKB-EC"/>
</dbReference>
<dbReference type="EC" id="6.6.1.1" evidence="1"/>
<dbReference type="Gene3D" id="1.10.8.80">
    <property type="entry name" value="Magnesium chelatase subunit I, C-Terminal domain"/>
    <property type="match status" value="1"/>
</dbReference>
<evidence type="ECO:0000256" key="1">
    <source>
        <dbReference type="ARBA" id="ARBA00012825"/>
    </source>
</evidence>
<evidence type="ECO:0000259" key="3">
    <source>
        <dbReference type="Pfam" id="PF17863"/>
    </source>
</evidence>
<dbReference type="InterPro" id="IPR041628">
    <property type="entry name" value="ChlI/MoxR_AAA_lid"/>
</dbReference>
<dbReference type="PANTHER" id="PTHR11603">
    <property type="entry name" value="AAA FAMILY ATPASE"/>
    <property type="match status" value="1"/>
</dbReference>
<dbReference type="EMBL" id="MU006097">
    <property type="protein sequence ID" value="KAF2838084.1"/>
    <property type="molecule type" value="Genomic_DNA"/>
</dbReference>
<dbReference type="PANTHER" id="PTHR11603:SF132">
    <property type="entry name" value="C2H2-TYPE DOMAIN-CONTAINING PROTEIN"/>
    <property type="match status" value="1"/>
</dbReference>
<dbReference type="InterPro" id="IPR052041">
    <property type="entry name" value="Nucleic_acid_metab_PIN/TRAM"/>
</dbReference>
<sequence>MDHVTTKIQNLSDLELAFLLCLVSDQHCIISAESLNIDALELELRLVAADVFGLSCTVLDCSETTSLDEFGNGVLVDFEAEDGGSMWKADDYERSQSYSGSQFASPRKRISSPGFNSFDSRQIADIVIAKNLNLAQHAVQIQALELIRGKRVFTRTAVHAAPKKFVFVALLSSEITVSLTSHLNDQFAISHFHATQDGLPNLEERASTTDDGGSISSVIRPTSSLTLTLENLKPRKPLLPKENIDEIVELTSKVKVSPEVRAYLHNITVFLRMHRAVAGGISATATRHFNILVKALASLHSLSYVPPSLVALAARKVYPHRIVLTEPKDERSMQWGSSLEAVERLLDGTTAADVIEEVLTAVEMPL</sequence>
<evidence type="ECO:0000256" key="2">
    <source>
        <dbReference type="ARBA" id="ARBA00023444"/>
    </source>
</evidence>
<comment type="pathway">
    <text evidence="2">Porphyrin-containing compound metabolism.</text>
</comment>
<gene>
    <name evidence="4" type="ORF">M501DRAFT_1004913</name>
</gene>
<protein>
    <recommendedName>
        <fullName evidence="1">magnesium chelatase</fullName>
        <ecNumber evidence="1">6.6.1.1</ecNumber>
    </recommendedName>
</protein>
<keyword evidence="5" id="KW-1185">Reference proteome</keyword>
<evidence type="ECO:0000313" key="4">
    <source>
        <dbReference type="EMBL" id="KAF2838084.1"/>
    </source>
</evidence>
<dbReference type="Proteomes" id="UP000799429">
    <property type="component" value="Unassembled WGS sequence"/>
</dbReference>
<comment type="caution">
    <text evidence="4">The sequence shown here is derived from an EMBL/GenBank/DDBJ whole genome shotgun (WGS) entry which is preliminary data.</text>
</comment>